<proteinExistence type="predicted"/>
<dbReference type="AlphaFoldDB" id="A0AAE1B9F7"/>
<reference evidence="1" key="1">
    <citation type="journal article" date="2023" name="G3 (Bethesda)">
        <title>A reference genome for the long-term kleptoplast-retaining sea slug Elysia crispata morphotype clarki.</title>
        <authorList>
            <person name="Eastman K.E."/>
            <person name="Pendleton A.L."/>
            <person name="Shaikh M.A."/>
            <person name="Suttiyut T."/>
            <person name="Ogas R."/>
            <person name="Tomko P."/>
            <person name="Gavelis G."/>
            <person name="Widhalm J.R."/>
            <person name="Wisecaver J.H."/>
        </authorList>
    </citation>
    <scope>NUCLEOTIDE SEQUENCE</scope>
    <source>
        <strain evidence="1">ECLA1</strain>
    </source>
</reference>
<accession>A0AAE1B9F7</accession>
<name>A0AAE1B9F7_9GAST</name>
<protein>
    <submittedName>
        <fullName evidence="1">Uncharacterized protein</fullName>
    </submittedName>
</protein>
<dbReference type="EMBL" id="JAWDGP010000342">
    <property type="protein sequence ID" value="KAK3801246.1"/>
    <property type="molecule type" value="Genomic_DNA"/>
</dbReference>
<evidence type="ECO:0000313" key="1">
    <source>
        <dbReference type="EMBL" id="KAK3801246.1"/>
    </source>
</evidence>
<gene>
    <name evidence="1" type="ORF">RRG08_067049</name>
</gene>
<dbReference type="PANTHER" id="PTHR10773">
    <property type="entry name" value="DNA-DIRECTED RNA POLYMERASES I, II, AND III SUBUNIT RPABC2"/>
    <property type="match status" value="1"/>
</dbReference>
<comment type="caution">
    <text evidence="1">The sequence shown here is derived from an EMBL/GenBank/DDBJ whole genome shotgun (WGS) entry which is preliminary data.</text>
</comment>
<dbReference type="Proteomes" id="UP001283361">
    <property type="component" value="Unassembled WGS sequence"/>
</dbReference>
<evidence type="ECO:0000313" key="2">
    <source>
        <dbReference type="Proteomes" id="UP001283361"/>
    </source>
</evidence>
<organism evidence="1 2">
    <name type="scientific">Elysia crispata</name>
    <name type="common">lettuce slug</name>
    <dbReference type="NCBI Taxonomy" id="231223"/>
    <lineage>
        <taxon>Eukaryota</taxon>
        <taxon>Metazoa</taxon>
        <taxon>Spiralia</taxon>
        <taxon>Lophotrochozoa</taxon>
        <taxon>Mollusca</taxon>
        <taxon>Gastropoda</taxon>
        <taxon>Heterobranchia</taxon>
        <taxon>Euthyneura</taxon>
        <taxon>Panpulmonata</taxon>
        <taxon>Sacoglossa</taxon>
        <taxon>Placobranchoidea</taxon>
        <taxon>Plakobranchidae</taxon>
        <taxon>Elysia</taxon>
    </lineage>
</organism>
<keyword evidence="2" id="KW-1185">Reference proteome</keyword>
<dbReference type="PANTHER" id="PTHR10773:SF19">
    <property type="match status" value="1"/>
</dbReference>
<sequence>MKVEEKTKRFAGDFRQIGADMIVSVCKTFFLHTLDIGEQMVTTALVKRGVDPIVQADRRGSNHMHQGDEKKHILDHIESFPVVDSHYCRKTTKRHYLGGYLRISMIRRLYEEAM</sequence>